<keyword evidence="3" id="KW-1185">Reference proteome</keyword>
<organism evidence="2 3">
    <name type="scientific">[Emmonsia] crescens</name>
    <dbReference type="NCBI Taxonomy" id="73230"/>
    <lineage>
        <taxon>Eukaryota</taxon>
        <taxon>Fungi</taxon>
        <taxon>Dikarya</taxon>
        <taxon>Ascomycota</taxon>
        <taxon>Pezizomycotina</taxon>
        <taxon>Eurotiomycetes</taxon>
        <taxon>Eurotiomycetidae</taxon>
        <taxon>Onygenales</taxon>
        <taxon>Ajellomycetaceae</taxon>
        <taxon>Emergomyces</taxon>
    </lineage>
</organism>
<evidence type="ECO:0000313" key="2">
    <source>
        <dbReference type="EMBL" id="PGH32483.1"/>
    </source>
</evidence>
<gene>
    <name evidence="2" type="ORF">GX50_04720</name>
</gene>
<evidence type="ECO:0000256" key="1">
    <source>
        <dbReference type="SAM" id="MobiDB-lite"/>
    </source>
</evidence>
<protein>
    <submittedName>
        <fullName evidence="2">Uncharacterized protein</fullName>
    </submittedName>
</protein>
<dbReference type="VEuPathDB" id="FungiDB:EMCG_06241"/>
<reference evidence="2 3" key="1">
    <citation type="submission" date="2017-10" db="EMBL/GenBank/DDBJ databases">
        <title>Comparative genomics in systemic dimorphic fungi from Ajellomycetaceae.</title>
        <authorList>
            <person name="Munoz J.F."/>
            <person name="Mcewen J.G."/>
            <person name="Clay O.K."/>
            <person name="Cuomo C.A."/>
        </authorList>
    </citation>
    <scope>NUCLEOTIDE SEQUENCE [LARGE SCALE GENOMIC DNA]</scope>
    <source>
        <strain evidence="2 3">UAMH4076</strain>
    </source>
</reference>
<sequence>MGTSSGTKGRRPTRELRSNAPFPAPLPALALAASPQKLFNSVRKTILGSSESADLGYELISPSTGLQLATKFCEDSEIERTHPCISYNSRTQTLTARIMPTSLS</sequence>
<feature type="region of interest" description="Disordered" evidence="1">
    <location>
        <begin position="1"/>
        <end position="22"/>
    </location>
</feature>
<dbReference type="EMBL" id="PDND01000091">
    <property type="protein sequence ID" value="PGH32483.1"/>
    <property type="molecule type" value="Genomic_DNA"/>
</dbReference>
<accession>A0A2B7ZH44</accession>
<evidence type="ECO:0000313" key="3">
    <source>
        <dbReference type="Proteomes" id="UP000226031"/>
    </source>
</evidence>
<comment type="caution">
    <text evidence="2">The sequence shown here is derived from an EMBL/GenBank/DDBJ whole genome shotgun (WGS) entry which is preliminary data.</text>
</comment>
<dbReference type="AlphaFoldDB" id="A0A2B7ZH44"/>
<dbReference type="Proteomes" id="UP000226031">
    <property type="component" value="Unassembled WGS sequence"/>
</dbReference>
<proteinExistence type="predicted"/>
<name>A0A2B7ZH44_9EURO</name>
<dbReference type="STRING" id="73230.A0A2B7ZH44"/>